<dbReference type="Proteomes" id="UP000494111">
    <property type="component" value="Unassembled WGS sequence"/>
</dbReference>
<evidence type="ECO:0000256" key="1">
    <source>
        <dbReference type="SAM" id="SignalP"/>
    </source>
</evidence>
<dbReference type="AlphaFoldDB" id="A0A6S6ZGP9"/>
<dbReference type="EMBL" id="CADIJO010000003">
    <property type="protein sequence ID" value="CAB3673860.1"/>
    <property type="molecule type" value="Genomic_DNA"/>
</dbReference>
<name>A0A6S6ZGP9_9BURK</name>
<reference evidence="2 3" key="1">
    <citation type="submission" date="2020-04" db="EMBL/GenBank/DDBJ databases">
        <authorList>
            <person name="De Canck E."/>
        </authorList>
    </citation>
    <scope>NUCLEOTIDE SEQUENCE [LARGE SCALE GENOMIC DNA]</scope>
    <source>
        <strain evidence="2 3">LMG 3458</strain>
    </source>
</reference>
<feature type="chain" id="PRO_5028806908" evidence="1">
    <location>
        <begin position="21"/>
        <end position="148"/>
    </location>
</feature>
<gene>
    <name evidence="2" type="ORF">LMG3458_01243</name>
</gene>
<sequence length="148" mass="15504">MKLRASFFLSGLLLAGVAHAGSAPAELSCVSESGKVALRGVVPSPSSDELNVVLTYVGAKMTFDIDKQPGYVVADFPQGIFTLVAPYEDWPLTLYALPASVTVKKQENGDVAGTFQAKLSGPRPGVTVAPGAANPLKATLNCKYKYSL</sequence>
<dbReference type="RefSeq" id="WP_025138425.1">
    <property type="nucleotide sequence ID" value="NZ_CADIJO010000003.1"/>
</dbReference>
<proteinExistence type="predicted"/>
<organism evidence="2 3">
    <name type="scientific">Achromobacter deleyi</name>
    <dbReference type="NCBI Taxonomy" id="1353891"/>
    <lineage>
        <taxon>Bacteria</taxon>
        <taxon>Pseudomonadati</taxon>
        <taxon>Pseudomonadota</taxon>
        <taxon>Betaproteobacteria</taxon>
        <taxon>Burkholderiales</taxon>
        <taxon>Alcaligenaceae</taxon>
        <taxon>Achromobacter</taxon>
    </lineage>
</organism>
<evidence type="ECO:0000313" key="3">
    <source>
        <dbReference type="Proteomes" id="UP000494111"/>
    </source>
</evidence>
<protein>
    <submittedName>
        <fullName evidence="2">Uncharacterized protein</fullName>
    </submittedName>
</protein>
<accession>A0A6S6ZGP9</accession>
<feature type="signal peptide" evidence="1">
    <location>
        <begin position="1"/>
        <end position="20"/>
    </location>
</feature>
<evidence type="ECO:0000313" key="2">
    <source>
        <dbReference type="EMBL" id="CAB3673860.1"/>
    </source>
</evidence>
<keyword evidence="1" id="KW-0732">Signal</keyword>